<evidence type="ECO:0000313" key="4">
    <source>
        <dbReference type="EMBL" id="EZP71171.1"/>
    </source>
</evidence>
<dbReference type="InterPro" id="IPR024572">
    <property type="entry name" value="RcnB"/>
</dbReference>
<feature type="chain" id="PRO_5014496822" evidence="2">
    <location>
        <begin position="26"/>
        <end position="115"/>
    </location>
</feature>
<dbReference type="OrthoDB" id="9808839at2"/>
<dbReference type="eggNOG" id="COG5455">
    <property type="taxonomic scope" value="Bacteria"/>
</dbReference>
<dbReference type="Gene3D" id="3.10.450.160">
    <property type="entry name" value="inner membrane protein cigr"/>
    <property type="match status" value="1"/>
</dbReference>
<keyword evidence="2" id="KW-0732">Signal</keyword>
<reference evidence="3" key="2">
    <citation type="submission" date="2016-08" db="EMBL/GenBank/DDBJ databases">
        <authorList>
            <person name="Seilhamer J.J."/>
        </authorList>
    </citation>
    <scope>NUCLEOTIDE SEQUENCE [LARGE SCALE GENOMIC DNA]</scope>
    <source>
        <strain evidence="3">SA1</strain>
    </source>
</reference>
<dbReference type="RefSeq" id="WP_008830675.1">
    <property type="nucleotide sequence ID" value="NZ_CP017075.1"/>
</dbReference>
<reference evidence="6" key="3">
    <citation type="journal article" date="2017" name="J. Biotechnol.">
        <title>Complete genome sequence of Novosphingobium resinovorum SA1, a versatile xenobiotic-degrading bacterium capable of utilizing sulfanilic acid.</title>
        <authorList>
            <person name="Hegedus B."/>
            <person name="Kos P.B."/>
            <person name="Balint B."/>
            <person name="Maroti G."/>
            <person name="Gan H.M."/>
            <person name="Perei K."/>
            <person name="Rakhely G."/>
        </authorList>
    </citation>
    <scope>NUCLEOTIDE SEQUENCE [LARGE SCALE GENOMIC DNA]</scope>
    <source>
        <strain evidence="6">SA1</strain>
    </source>
</reference>
<proteinExistence type="predicted"/>
<dbReference type="Proteomes" id="UP000024329">
    <property type="component" value="Unassembled WGS sequence"/>
</dbReference>
<evidence type="ECO:0000256" key="1">
    <source>
        <dbReference type="SAM" id="MobiDB-lite"/>
    </source>
</evidence>
<sequence length="115" mass="12878">MKKFTAALLSAALLVPGIAAAPAMAQPAHHDDRGNRDDRGPHKTVVTQKTTYKSFRKGQKFDRRYARNYQVVDYRKYRNVKAPPRGYHYVRSGNDMLLVGITSGIVASVLAGQFR</sequence>
<evidence type="ECO:0000313" key="3">
    <source>
        <dbReference type="EMBL" id="AOR78381.1"/>
    </source>
</evidence>
<dbReference type="Pfam" id="PF11776">
    <property type="entry name" value="RcnB"/>
    <property type="match status" value="1"/>
</dbReference>
<dbReference type="EMBL" id="CP017075">
    <property type="protein sequence ID" value="AOR78381.1"/>
    <property type="molecule type" value="Genomic_DNA"/>
</dbReference>
<protein>
    <submittedName>
        <fullName evidence="4">Putative integral membrane protein</fullName>
    </submittedName>
</protein>
<gene>
    <name evidence="3" type="ORF">BES08_17695</name>
    <name evidence="4" type="ORF">BV97_05276</name>
</gene>
<name>A0A031JDD3_9SPHN</name>
<reference evidence="4 5" key="1">
    <citation type="submission" date="2014-03" db="EMBL/GenBank/DDBJ databases">
        <title>Whole genome sequence of Novosphingobium resinovorum KF1.</title>
        <authorList>
            <person name="Gan H.M."/>
            <person name="Gan H.Y."/>
            <person name="Chew T.H."/>
            <person name="Savka M.A."/>
        </authorList>
    </citation>
    <scope>NUCLEOTIDE SEQUENCE [LARGE SCALE GENOMIC DNA]</scope>
    <source>
        <strain evidence="4 5">KF1</strain>
    </source>
</reference>
<feature type="signal peptide" evidence="2">
    <location>
        <begin position="1"/>
        <end position="25"/>
    </location>
</feature>
<dbReference type="AlphaFoldDB" id="A0A031JDD3"/>
<dbReference type="Proteomes" id="UP000094626">
    <property type="component" value="Chromosome"/>
</dbReference>
<dbReference type="STRING" id="158500.BES08_17695"/>
<evidence type="ECO:0000313" key="6">
    <source>
        <dbReference type="Proteomes" id="UP000094626"/>
    </source>
</evidence>
<keyword evidence="6" id="KW-1185">Reference proteome</keyword>
<dbReference type="PATRIC" id="fig|158500.4.peg.5352"/>
<evidence type="ECO:0000313" key="5">
    <source>
        <dbReference type="Proteomes" id="UP000024329"/>
    </source>
</evidence>
<dbReference type="EMBL" id="JFYZ01000062">
    <property type="protein sequence ID" value="EZP71171.1"/>
    <property type="molecule type" value="Genomic_DNA"/>
</dbReference>
<accession>A0A031JDD3</accession>
<dbReference type="KEGG" id="nre:BES08_17695"/>
<organism evidence="4 5">
    <name type="scientific">Novosphingobium resinovorum</name>
    <dbReference type="NCBI Taxonomy" id="158500"/>
    <lineage>
        <taxon>Bacteria</taxon>
        <taxon>Pseudomonadati</taxon>
        <taxon>Pseudomonadota</taxon>
        <taxon>Alphaproteobacteria</taxon>
        <taxon>Sphingomonadales</taxon>
        <taxon>Sphingomonadaceae</taxon>
        <taxon>Novosphingobium</taxon>
    </lineage>
</organism>
<feature type="compositionally biased region" description="Basic and acidic residues" evidence="1">
    <location>
        <begin position="28"/>
        <end position="41"/>
    </location>
</feature>
<feature type="region of interest" description="Disordered" evidence="1">
    <location>
        <begin position="24"/>
        <end position="47"/>
    </location>
</feature>
<evidence type="ECO:0000256" key="2">
    <source>
        <dbReference type="SAM" id="SignalP"/>
    </source>
</evidence>